<dbReference type="SUPFAM" id="SSF54236">
    <property type="entry name" value="Ubiquitin-like"/>
    <property type="match status" value="1"/>
</dbReference>
<proteinExistence type="predicted"/>
<dbReference type="Proteomes" id="UP001189429">
    <property type="component" value="Unassembled WGS sequence"/>
</dbReference>
<feature type="compositionally biased region" description="Low complexity" evidence="1">
    <location>
        <begin position="256"/>
        <end position="269"/>
    </location>
</feature>
<protein>
    <recommendedName>
        <fullName evidence="2">Ubiquitin-like domain-containing protein</fullName>
    </recommendedName>
</protein>
<reference evidence="3" key="1">
    <citation type="submission" date="2023-10" db="EMBL/GenBank/DDBJ databases">
        <authorList>
            <person name="Chen Y."/>
            <person name="Shah S."/>
            <person name="Dougan E. K."/>
            <person name="Thang M."/>
            <person name="Chan C."/>
        </authorList>
    </citation>
    <scope>NUCLEOTIDE SEQUENCE [LARGE SCALE GENOMIC DNA]</scope>
</reference>
<organism evidence="3 4">
    <name type="scientific">Prorocentrum cordatum</name>
    <dbReference type="NCBI Taxonomy" id="2364126"/>
    <lineage>
        <taxon>Eukaryota</taxon>
        <taxon>Sar</taxon>
        <taxon>Alveolata</taxon>
        <taxon>Dinophyceae</taxon>
        <taxon>Prorocentrales</taxon>
        <taxon>Prorocentraceae</taxon>
        <taxon>Prorocentrum</taxon>
    </lineage>
</organism>
<feature type="domain" description="Ubiquitin-like" evidence="2">
    <location>
        <begin position="170"/>
        <end position="206"/>
    </location>
</feature>
<evidence type="ECO:0000313" key="4">
    <source>
        <dbReference type="Proteomes" id="UP001189429"/>
    </source>
</evidence>
<name>A0ABN9P984_9DINO</name>
<comment type="caution">
    <text evidence="3">The sequence shown here is derived from an EMBL/GenBank/DDBJ whole genome shotgun (WGS) entry which is preliminary data.</text>
</comment>
<evidence type="ECO:0000313" key="3">
    <source>
        <dbReference type="EMBL" id="CAK0789305.1"/>
    </source>
</evidence>
<dbReference type="PROSITE" id="PS50053">
    <property type="entry name" value="UBIQUITIN_2"/>
    <property type="match status" value="1"/>
</dbReference>
<dbReference type="EMBL" id="CAUYUJ010000218">
    <property type="protein sequence ID" value="CAK0789305.1"/>
    <property type="molecule type" value="Genomic_DNA"/>
</dbReference>
<sequence length="269" mass="27492">MATGWAQLCAEAGALRAAPPDFVAHLGRLYEARQWATAGGSLKRRRAGHFWGSAVANCSSGGGGSGPWRLKVDLAPPRGAPPVYRKDHRVVLVFGPDWPTALPTIRFVGKLKSCYARESDREGPVGTTLASAAQGRLYDAVAMQVFVRTLSGATAALEAAPGDLVGGLAQEALVFGGQDLDPGSTLAECGVEDGSTLFAVARLPGGGDGTPAMGQEAQEEPRASARAAASAPSTCRRSAARRAGTPPLRSAPTSGPRSPSAAVPRAPAG</sequence>
<feature type="compositionally biased region" description="Low complexity" evidence="1">
    <location>
        <begin position="224"/>
        <end position="243"/>
    </location>
</feature>
<gene>
    <name evidence="3" type="ORF">PCOR1329_LOCUS924</name>
</gene>
<keyword evidence="4" id="KW-1185">Reference proteome</keyword>
<dbReference type="Gene3D" id="3.10.20.90">
    <property type="entry name" value="Phosphatidylinositol 3-kinase Catalytic Subunit, Chain A, domain 1"/>
    <property type="match status" value="1"/>
</dbReference>
<accession>A0ABN9P984</accession>
<evidence type="ECO:0000256" key="1">
    <source>
        <dbReference type="SAM" id="MobiDB-lite"/>
    </source>
</evidence>
<feature type="region of interest" description="Disordered" evidence="1">
    <location>
        <begin position="203"/>
        <end position="269"/>
    </location>
</feature>
<dbReference type="InterPro" id="IPR029071">
    <property type="entry name" value="Ubiquitin-like_domsf"/>
</dbReference>
<evidence type="ECO:0000259" key="2">
    <source>
        <dbReference type="PROSITE" id="PS50053"/>
    </source>
</evidence>
<dbReference type="InterPro" id="IPR000626">
    <property type="entry name" value="Ubiquitin-like_dom"/>
</dbReference>